<sequence>MAYGIAFDIDTNCYKDFIREKFPELDEVEALKKATSRLTNVYKEIEDAMYRAGFIRLQGSVYRTEEKDDIDSVFDAVDELSSIEGLKECVKSIHGFRMDGWSDIKKRI</sequence>
<dbReference type="Gene3D" id="3.30.70.240">
    <property type="match status" value="1"/>
</dbReference>
<evidence type="ECO:0000313" key="1">
    <source>
        <dbReference type="EMBL" id="SFV50490.1"/>
    </source>
</evidence>
<proteinExistence type="predicted"/>
<protein>
    <submittedName>
        <fullName evidence="1">Uncharacterized protein</fullName>
    </submittedName>
</protein>
<reference evidence="1" key="1">
    <citation type="submission" date="2016-10" db="EMBL/GenBank/DDBJ databases">
        <authorList>
            <person name="de Groot N.N."/>
        </authorList>
    </citation>
    <scope>NUCLEOTIDE SEQUENCE</scope>
</reference>
<dbReference type="EMBL" id="FPHC01000013">
    <property type="protein sequence ID" value="SFV50490.1"/>
    <property type="molecule type" value="Genomic_DNA"/>
</dbReference>
<gene>
    <name evidence="1" type="ORF">MNB_SV-6-1786</name>
</gene>
<dbReference type="AlphaFoldDB" id="A0A1W1BAA2"/>
<accession>A0A1W1BAA2</accession>
<organism evidence="1">
    <name type="scientific">hydrothermal vent metagenome</name>
    <dbReference type="NCBI Taxonomy" id="652676"/>
    <lineage>
        <taxon>unclassified sequences</taxon>
        <taxon>metagenomes</taxon>
        <taxon>ecological metagenomes</taxon>
    </lineage>
</organism>
<name>A0A1W1BAA2_9ZZZZ</name>